<keyword evidence="3" id="KW-1185">Reference proteome</keyword>
<feature type="transmembrane region" description="Helical" evidence="1">
    <location>
        <begin position="104"/>
        <end position="125"/>
    </location>
</feature>
<dbReference type="Pfam" id="PF14248">
    <property type="entry name" value="DUF4345"/>
    <property type="match status" value="1"/>
</dbReference>
<name>A0A059FRE0_9PROT</name>
<gene>
    <name evidence="2" type="ORF">HHI_10274</name>
</gene>
<organism evidence="2 3">
    <name type="scientific">Hyphomonas hirschiana VP5</name>
    <dbReference type="NCBI Taxonomy" id="1280951"/>
    <lineage>
        <taxon>Bacteria</taxon>
        <taxon>Pseudomonadati</taxon>
        <taxon>Pseudomonadota</taxon>
        <taxon>Alphaproteobacteria</taxon>
        <taxon>Hyphomonadales</taxon>
        <taxon>Hyphomonadaceae</taxon>
        <taxon>Hyphomonas</taxon>
    </lineage>
</organism>
<sequence>MRTTVTLKLILTVAGLVGLGVGIGMVFWPVAFHASAGIVLDGNASLMSEMRASGSAVLGSALVMLSGVFIPRLAFTATLMATVLYISYGIGRLMGMAIDGMPENTIQTIAAAELFIGLVCGAALFRYRSLSK</sequence>
<dbReference type="RefSeq" id="WP_035591617.1">
    <property type="nucleotide sequence ID" value="NZ_ARYI01000008.1"/>
</dbReference>
<feature type="transmembrane region" description="Helical" evidence="1">
    <location>
        <begin position="52"/>
        <end position="70"/>
    </location>
</feature>
<evidence type="ECO:0008006" key="4">
    <source>
        <dbReference type="Google" id="ProtNLM"/>
    </source>
</evidence>
<dbReference type="Proteomes" id="UP000025061">
    <property type="component" value="Unassembled WGS sequence"/>
</dbReference>
<comment type="caution">
    <text evidence="2">The sequence shown here is derived from an EMBL/GenBank/DDBJ whole genome shotgun (WGS) entry which is preliminary data.</text>
</comment>
<keyword evidence="1" id="KW-0812">Transmembrane</keyword>
<feature type="transmembrane region" description="Helical" evidence="1">
    <location>
        <begin position="9"/>
        <end position="32"/>
    </location>
</feature>
<dbReference type="OrthoDB" id="583466at2"/>
<feature type="transmembrane region" description="Helical" evidence="1">
    <location>
        <begin position="77"/>
        <end position="98"/>
    </location>
</feature>
<dbReference type="InterPro" id="IPR025597">
    <property type="entry name" value="DUF4345"/>
</dbReference>
<evidence type="ECO:0000313" key="3">
    <source>
        <dbReference type="Proteomes" id="UP000025061"/>
    </source>
</evidence>
<keyword evidence="1" id="KW-1133">Transmembrane helix</keyword>
<protein>
    <recommendedName>
        <fullName evidence="4">DUF4345 domain-containing protein</fullName>
    </recommendedName>
</protein>
<proteinExistence type="predicted"/>
<reference evidence="2 3" key="1">
    <citation type="submission" date="2013-04" db="EMBL/GenBank/DDBJ databases">
        <title>Hyphomonas hirschiana VP5 Genome Sequencing.</title>
        <authorList>
            <person name="Lai Q."/>
            <person name="Shao Z."/>
        </authorList>
    </citation>
    <scope>NUCLEOTIDE SEQUENCE [LARGE SCALE GENOMIC DNA]</scope>
    <source>
        <strain evidence="2 3">VP5</strain>
    </source>
</reference>
<evidence type="ECO:0000313" key="2">
    <source>
        <dbReference type="EMBL" id="KCZ93066.1"/>
    </source>
</evidence>
<evidence type="ECO:0000256" key="1">
    <source>
        <dbReference type="SAM" id="Phobius"/>
    </source>
</evidence>
<keyword evidence="1" id="KW-0472">Membrane</keyword>
<dbReference type="PATRIC" id="fig|1280951.3.peg.2073"/>
<dbReference type="AlphaFoldDB" id="A0A059FRE0"/>
<accession>A0A059FRE0</accession>
<dbReference type="EMBL" id="ARYI01000008">
    <property type="protein sequence ID" value="KCZ93066.1"/>
    <property type="molecule type" value="Genomic_DNA"/>
</dbReference>